<reference evidence="1 2" key="1">
    <citation type="submission" date="2022-04" db="EMBL/GenBank/DDBJ databases">
        <title>Whole genome of Spiroplasma citri.</title>
        <authorList>
            <person name="Khanchezar A."/>
            <person name="Izadpanah K."/>
            <person name="Taghavi M."/>
            <person name="Ghorbani A."/>
            <person name="Beven L."/>
        </authorList>
    </citation>
    <scope>NUCLEOTIDE SEQUENCE [LARGE SCALE GENOMIC DNA]</scope>
    <source>
        <strain evidence="1 2">D4</strain>
    </source>
</reference>
<accession>A0AAX3T170</accession>
<organism evidence="1 2">
    <name type="scientific">Spiroplasma citri</name>
    <dbReference type="NCBI Taxonomy" id="2133"/>
    <lineage>
        <taxon>Bacteria</taxon>
        <taxon>Bacillati</taxon>
        <taxon>Mycoplasmatota</taxon>
        <taxon>Mollicutes</taxon>
        <taxon>Entomoplasmatales</taxon>
        <taxon>Spiroplasmataceae</taxon>
        <taxon>Spiroplasma</taxon>
    </lineage>
</organism>
<evidence type="ECO:0000313" key="2">
    <source>
        <dbReference type="Proteomes" id="UP001214629"/>
    </source>
</evidence>
<proteinExistence type="predicted"/>
<dbReference type="EMBL" id="CP096246">
    <property type="protein sequence ID" value="WFG97008.1"/>
    <property type="molecule type" value="Genomic_DNA"/>
</dbReference>
<keyword evidence="2" id="KW-1185">Reference proteome</keyword>
<gene>
    <name evidence="1" type="ORF">M0C40_03125</name>
</gene>
<dbReference type="AlphaFoldDB" id="A0AAX3T170"/>
<sequence>MKKIILSCLLTSLIGVSEPLIVKSSINDNFLFIKQEQVISKNAKKSFNPTAPSFTKNINWNYDIYAETGGVWGGDYTEKVESSYYYVNILNYASSWNDFKNKYKQIKIDFEGYVDHNKAEK</sequence>
<protein>
    <submittedName>
        <fullName evidence="1">Uncharacterized protein</fullName>
    </submittedName>
</protein>
<dbReference type="Proteomes" id="UP001214629">
    <property type="component" value="Chromosome"/>
</dbReference>
<evidence type="ECO:0000313" key="1">
    <source>
        <dbReference type="EMBL" id="WFG97008.1"/>
    </source>
</evidence>
<dbReference type="RefSeq" id="WP_277939206.1">
    <property type="nucleotide sequence ID" value="NZ_CP096246.1"/>
</dbReference>
<name>A0AAX3T170_SPICI</name>